<dbReference type="GO" id="GO:0043565">
    <property type="term" value="F:sequence-specific DNA binding"/>
    <property type="evidence" value="ECO:0007669"/>
    <property type="project" value="TreeGrafter"/>
</dbReference>
<feature type="domain" description="HTH lysR-type" evidence="5">
    <location>
        <begin position="1"/>
        <end position="59"/>
    </location>
</feature>
<evidence type="ECO:0000313" key="6">
    <source>
        <dbReference type="EMBL" id="PBK03582.1"/>
    </source>
</evidence>
<keyword evidence="7" id="KW-1185">Reference proteome</keyword>
<evidence type="ECO:0000259" key="5">
    <source>
        <dbReference type="PROSITE" id="PS50931"/>
    </source>
</evidence>
<dbReference type="GO" id="GO:0003700">
    <property type="term" value="F:DNA-binding transcription factor activity"/>
    <property type="evidence" value="ECO:0007669"/>
    <property type="project" value="InterPro"/>
</dbReference>
<dbReference type="PROSITE" id="PS50931">
    <property type="entry name" value="HTH_LYSR"/>
    <property type="match status" value="1"/>
</dbReference>
<keyword evidence="4" id="KW-0804">Transcription</keyword>
<dbReference type="InterPro" id="IPR005119">
    <property type="entry name" value="LysR_subst-bd"/>
</dbReference>
<dbReference type="PANTHER" id="PTHR30537:SF5">
    <property type="entry name" value="HTH-TYPE TRANSCRIPTIONAL ACTIVATOR TTDR-RELATED"/>
    <property type="match status" value="1"/>
</dbReference>
<name>A0A2A3MFN2_9PSED</name>
<dbReference type="Pfam" id="PF00126">
    <property type="entry name" value="HTH_1"/>
    <property type="match status" value="1"/>
</dbReference>
<evidence type="ECO:0000256" key="3">
    <source>
        <dbReference type="ARBA" id="ARBA00023125"/>
    </source>
</evidence>
<comment type="similarity">
    <text evidence="1">Belongs to the LysR transcriptional regulatory family.</text>
</comment>
<dbReference type="InterPro" id="IPR058163">
    <property type="entry name" value="LysR-type_TF_proteobact-type"/>
</dbReference>
<dbReference type="InterPro" id="IPR036390">
    <property type="entry name" value="WH_DNA-bd_sf"/>
</dbReference>
<dbReference type="EMBL" id="NTMR01000017">
    <property type="protein sequence ID" value="PBK03582.1"/>
    <property type="molecule type" value="Genomic_DNA"/>
</dbReference>
<dbReference type="Gene3D" id="3.40.190.290">
    <property type="match status" value="1"/>
</dbReference>
<dbReference type="PANTHER" id="PTHR30537">
    <property type="entry name" value="HTH-TYPE TRANSCRIPTIONAL REGULATOR"/>
    <property type="match status" value="1"/>
</dbReference>
<evidence type="ECO:0000256" key="4">
    <source>
        <dbReference type="ARBA" id="ARBA00023163"/>
    </source>
</evidence>
<protein>
    <submittedName>
        <fullName evidence="6">LysR family transcriptional regulator</fullName>
    </submittedName>
</protein>
<keyword evidence="3" id="KW-0238">DNA-binding</keyword>
<evidence type="ECO:0000256" key="2">
    <source>
        <dbReference type="ARBA" id="ARBA00023015"/>
    </source>
</evidence>
<dbReference type="SUPFAM" id="SSF53850">
    <property type="entry name" value="Periplasmic binding protein-like II"/>
    <property type="match status" value="1"/>
</dbReference>
<gene>
    <name evidence="6" type="ORF">CNQ84_13440</name>
</gene>
<dbReference type="RefSeq" id="WP_096005369.1">
    <property type="nucleotide sequence ID" value="NZ_NTMR01000017.1"/>
</dbReference>
<dbReference type="CDD" id="cd08471">
    <property type="entry name" value="PBP2_CrgA_like_2"/>
    <property type="match status" value="1"/>
</dbReference>
<dbReference type="AlphaFoldDB" id="A0A2A3MFN2"/>
<dbReference type="Gene3D" id="1.10.10.10">
    <property type="entry name" value="Winged helix-like DNA-binding domain superfamily/Winged helix DNA-binding domain"/>
    <property type="match status" value="1"/>
</dbReference>
<evidence type="ECO:0000256" key="1">
    <source>
        <dbReference type="ARBA" id="ARBA00009437"/>
    </source>
</evidence>
<dbReference type="SUPFAM" id="SSF46785">
    <property type="entry name" value="Winged helix' DNA-binding domain"/>
    <property type="match status" value="1"/>
</dbReference>
<dbReference type="Proteomes" id="UP000242313">
    <property type="component" value="Unassembled WGS sequence"/>
</dbReference>
<dbReference type="FunFam" id="1.10.10.10:FF:000001">
    <property type="entry name" value="LysR family transcriptional regulator"/>
    <property type="match status" value="1"/>
</dbReference>
<keyword evidence="2" id="KW-0805">Transcription regulation</keyword>
<evidence type="ECO:0000313" key="7">
    <source>
        <dbReference type="Proteomes" id="UP000242313"/>
    </source>
</evidence>
<accession>A0A2A3MFN2</accession>
<proteinExistence type="inferred from homology"/>
<reference evidence="6 7" key="1">
    <citation type="submission" date="2017-09" db="EMBL/GenBank/DDBJ databases">
        <title>Pseudomonas abyssi sp. nov. isolated from Abyssopelagic Water.</title>
        <authorList>
            <person name="Wei Y."/>
        </authorList>
    </citation>
    <scope>NUCLEOTIDE SEQUENCE [LARGE SCALE GENOMIC DNA]</scope>
    <source>
        <strain evidence="6 7">MT5</strain>
    </source>
</reference>
<dbReference type="InterPro" id="IPR000847">
    <property type="entry name" value="LysR_HTH_N"/>
</dbReference>
<organism evidence="6 7">
    <name type="scientific">Pseudomonas abyssi</name>
    <dbReference type="NCBI Taxonomy" id="170540"/>
    <lineage>
        <taxon>Bacteria</taxon>
        <taxon>Pseudomonadati</taxon>
        <taxon>Pseudomonadota</taxon>
        <taxon>Gammaproteobacteria</taxon>
        <taxon>Pseudomonadales</taxon>
        <taxon>Pseudomonadaceae</taxon>
        <taxon>Pseudomonas</taxon>
    </lineage>
</organism>
<sequence>MDRFQEMTVFEAVADELSLAAAARRLSLSPPTVTRGIDALEQRLGVKLLQRSTRGVGLTEAGERFLADCRRILAEVSDADRSASGLHTSPQGRLQLSMPLLFGQSLMTPILLEYLQAHPRVEVFGVYQDRVPNLHEEGIEVAIQVGALPDSTLFAAKVGEVSRIICASPAYLARHGVPSHPEQLIDHQIVHSSADSRTPEWQFVQQGSVKRYALLPRLSCATNHAAIAAAERGAGLVRCMSYQVHESLAQGRLQPVLQDFALPVLPVHVVYREGRRAAARVRSFVDLAVARLRVHPALNGS</sequence>
<dbReference type="Pfam" id="PF03466">
    <property type="entry name" value="LysR_substrate"/>
    <property type="match status" value="1"/>
</dbReference>
<dbReference type="InterPro" id="IPR036388">
    <property type="entry name" value="WH-like_DNA-bd_sf"/>
</dbReference>
<comment type="caution">
    <text evidence="6">The sequence shown here is derived from an EMBL/GenBank/DDBJ whole genome shotgun (WGS) entry which is preliminary data.</text>
</comment>
<dbReference type="GO" id="GO:0006351">
    <property type="term" value="P:DNA-templated transcription"/>
    <property type="evidence" value="ECO:0007669"/>
    <property type="project" value="TreeGrafter"/>
</dbReference>